<evidence type="ECO:0000256" key="2">
    <source>
        <dbReference type="SAM" id="MobiDB-lite"/>
    </source>
</evidence>
<feature type="non-terminal residue" evidence="3">
    <location>
        <position position="1"/>
    </location>
</feature>
<dbReference type="Proteomes" id="UP000054423">
    <property type="component" value="Unassembled WGS sequence"/>
</dbReference>
<sequence length="270" mass="28610">LNRLQDRVSTLGRDLQKASQRAQAAISQRDQARAERVATQDRVSAARETITRLEKRINQVEKSQKSRQDLEPVLATLRQERDSLVVQRDKLLDQLGERFMEVTDLRAEPDQAQERLSSIASLLPSVPSHKRARSESESPAQSGRVSKAARSTSGLFQVLSAVAADQKSEGPASCPPFAGPPDHLPRSTRSTAKGGSGGASSSPVTSDAGAHSDGGEGCSGVSGSTRVFDSDAAGSAPELNRAKDQLGMPPGPLSDAELANLPPTTAPRSE</sequence>
<feature type="region of interest" description="Disordered" evidence="2">
    <location>
        <begin position="167"/>
        <end position="270"/>
    </location>
</feature>
<organism evidence="3">
    <name type="scientific">Phytophthora nicotianae</name>
    <name type="common">Potato buckeye rot agent</name>
    <name type="synonym">Phytophthora parasitica</name>
    <dbReference type="NCBI Taxonomy" id="4792"/>
    <lineage>
        <taxon>Eukaryota</taxon>
        <taxon>Sar</taxon>
        <taxon>Stramenopiles</taxon>
        <taxon>Oomycota</taxon>
        <taxon>Peronosporomycetes</taxon>
        <taxon>Peronosporales</taxon>
        <taxon>Peronosporaceae</taxon>
        <taxon>Phytophthora</taxon>
    </lineage>
</organism>
<dbReference type="Gene3D" id="1.10.287.1490">
    <property type="match status" value="1"/>
</dbReference>
<feature type="region of interest" description="Disordered" evidence="2">
    <location>
        <begin position="121"/>
        <end position="150"/>
    </location>
</feature>
<name>W2KUJ6_PHYNI</name>
<proteinExistence type="predicted"/>
<dbReference type="EMBL" id="KI680833">
    <property type="protein sequence ID" value="ETL88249.1"/>
    <property type="molecule type" value="Genomic_DNA"/>
</dbReference>
<evidence type="ECO:0000313" key="3">
    <source>
        <dbReference type="EMBL" id="ETL88249.1"/>
    </source>
</evidence>
<gene>
    <name evidence="3" type="ORF">L917_12657</name>
</gene>
<keyword evidence="1" id="KW-0175">Coiled coil</keyword>
<accession>W2KUJ6</accession>
<protein>
    <submittedName>
        <fullName evidence="3">Uncharacterized protein</fullName>
    </submittedName>
</protein>
<dbReference type="VEuPathDB" id="FungiDB:PPTG_22986"/>
<reference evidence="3" key="1">
    <citation type="submission" date="2013-11" db="EMBL/GenBank/DDBJ databases">
        <title>The Genome Sequence of Phytophthora parasitica CHvinca01.</title>
        <authorList>
            <consortium name="The Broad Institute Genomics Platform"/>
            <person name="Russ C."/>
            <person name="Tyler B."/>
            <person name="Panabieres F."/>
            <person name="Shan W."/>
            <person name="Tripathy S."/>
            <person name="Grunwald N."/>
            <person name="Machado M."/>
            <person name="Johnson C.S."/>
            <person name="Arredondo F."/>
            <person name="Hong C."/>
            <person name="Coffey M."/>
            <person name="Young S.K."/>
            <person name="Zeng Q."/>
            <person name="Gargeya S."/>
            <person name="Fitzgerald M."/>
            <person name="Abouelleil A."/>
            <person name="Alvarado L."/>
            <person name="Chapman S.B."/>
            <person name="Gainer-Dewar J."/>
            <person name="Goldberg J."/>
            <person name="Griggs A."/>
            <person name="Gujja S."/>
            <person name="Hansen M."/>
            <person name="Howarth C."/>
            <person name="Imamovic A."/>
            <person name="Ireland A."/>
            <person name="Larimer J."/>
            <person name="McCowan C."/>
            <person name="Murphy C."/>
            <person name="Pearson M."/>
            <person name="Poon T.W."/>
            <person name="Priest M."/>
            <person name="Roberts A."/>
            <person name="Saif S."/>
            <person name="Shea T."/>
            <person name="Sykes S."/>
            <person name="Wortman J."/>
            <person name="Nusbaum C."/>
            <person name="Birren B."/>
        </authorList>
    </citation>
    <scope>NUCLEOTIDE SEQUENCE [LARGE SCALE GENOMIC DNA]</scope>
    <source>
        <strain evidence="3">CHvinca01</strain>
    </source>
</reference>
<evidence type="ECO:0000256" key="1">
    <source>
        <dbReference type="SAM" id="Coils"/>
    </source>
</evidence>
<feature type="coiled-coil region" evidence="1">
    <location>
        <begin position="1"/>
        <end position="94"/>
    </location>
</feature>
<feature type="compositionally biased region" description="Polar residues" evidence="2">
    <location>
        <begin position="137"/>
        <end position="150"/>
    </location>
</feature>
<dbReference type="AlphaFoldDB" id="W2KUJ6"/>